<comment type="caution">
    <text evidence="5">The sequence shown here is derived from an EMBL/GenBank/DDBJ whole genome shotgun (WGS) entry which is preliminary data.</text>
</comment>
<protein>
    <submittedName>
        <fullName evidence="5">WD40-repeat-containing domain protein</fullName>
    </submittedName>
</protein>
<reference evidence="5" key="1">
    <citation type="submission" date="2022-08" db="EMBL/GenBank/DDBJ databases">
        <authorList>
            <consortium name="DOE Joint Genome Institute"/>
            <person name="Min B."/>
            <person name="Riley R."/>
            <person name="Sierra-Patev S."/>
            <person name="Naranjo-Ortiz M."/>
            <person name="Looney B."/>
            <person name="Konkel Z."/>
            <person name="Slot J.C."/>
            <person name="Sakamoto Y."/>
            <person name="Steenwyk J.L."/>
            <person name="Rokas A."/>
            <person name="Carro J."/>
            <person name="Camarero S."/>
            <person name="Ferreira P."/>
            <person name="Molpeceres G."/>
            <person name="Ruiz-Duenas F.J."/>
            <person name="Serrano A."/>
            <person name="Henrissat B."/>
            <person name="Drula E."/>
            <person name="Hughes K.W."/>
            <person name="Mata J.L."/>
            <person name="Ishikawa N.K."/>
            <person name="Vargas-Isla R."/>
            <person name="Ushijima S."/>
            <person name="Smith C.A."/>
            <person name="Ahrendt S."/>
            <person name="Andreopoulos W."/>
            <person name="He G."/>
            <person name="Labutti K."/>
            <person name="Lipzen A."/>
            <person name="Ng V."/>
            <person name="Sandor L."/>
            <person name="Barry K."/>
            <person name="Martinez A.T."/>
            <person name="Xiao Y."/>
            <person name="Gibbons J.G."/>
            <person name="Terashima K."/>
            <person name="Hibbett D.S."/>
            <person name="Grigoriev I.V."/>
        </authorList>
    </citation>
    <scope>NUCLEOTIDE SEQUENCE</scope>
    <source>
        <strain evidence="5">Sp2 HRB7682 ss15</strain>
    </source>
</reference>
<dbReference type="AlphaFoldDB" id="A0A9W9E1A0"/>
<dbReference type="InterPro" id="IPR001680">
    <property type="entry name" value="WD40_rpt"/>
</dbReference>
<dbReference type="Pfam" id="PF00400">
    <property type="entry name" value="WD40"/>
    <property type="match status" value="1"/>
</dbReference>
<dbReference type="GO" id="GO:1990234">
    <property type="term" value="C:transferase complex"/>
    <property type="evidence" value="ECO:0007669"/>
    <property type="project" value="UniProtKB-ARBA"/>
</dbReference>
<keyword evidence="4" id="KW-1133">Transmembrane helix</keyword>
<dbReference type="PROSITE" id="PS50294">
    <property type="entry name" value="WD_REPEATS_REGION"/>
    <property type="match status" value="1"/>
</dbReference>
<sequence length="476" mass="53530">MSNPYRCWFTIDNPTDSVRALSFSTSGRYLASASNDKTLRVYDRLRNFRMIWAYNHSSPFISLAWWTDSTLVGGSMQGEVVQFTLNPFFLLGIKGPNVIYEFSSPVSSIEANQSSNQLLICSGRAVNVLSEADDHSWSLKIRLDCAHSIGEPANFKEPPVIATGAFYLKGEGECVVTYLFHGVWRVDLETGEGQWSIGPNEKIGMAAISPDRTAMVASNIRTGMDWYDLSKASWIKSSTSLERQEKDVNIPLPVKFINKGCAVVMGTTKGYAVIFHAEHGRQVQTLDHANHKIWVTALAYQEAGHQNRILATADGNVGERAKIRIWTPVNQNGVKHILRLFWFPAASHMWKYFCTALLLLLFGFALRFLPISLQEKLRDWFLIILFGDSLEEFTVISVPLPEIFETPPSSSFFVSQQFPAVLSFRVGPWTCSFNSGRFAFSVGSIIGATYYTVQAFGTQYARVMNTYNRVRTLLPW</sequence>
<dbReference type="InterPro" id="IPR036322">
    <property type="entry name" value="WD40_repeat_dom_sf"/>
</dbReference>
<dbReference type="Gene3D" id="2.130.10.10">
    <property type="entry name" value="YVTN repeat-like/Quinoprotein amine dehydrogenase"/>
    <property type="match status" value="2"/>
</dbReference>
<keyword evidence="1 3" id="KW-0853">WD repeat</keyword>
<dbReference type="PANTHER" id="PTHR22847">
    <property type="entry name" value="WD40 REPEAT PROTEIN"/>
    <property type="match status" value="1"/>
</dbReference>
<dbReference type="InterPro" id="IPR015943">
    <property type="entry name" value="WD40/YVTN_repeat-like_dom_sf"/>
</dbReference>
<accession>A0A9W9E1A0</accession>
<dbReference type="EMBL" id="JANVFS010000001">
    <property type="protein sequence ID" value="KAJ4496340.1"/>
    <property type="molecule type" value="Genomic_DNA"/>
</dbReference>
<evidence type="ECO:0000256" key="1">
    <source>
        <dbReference type="ARBA" id="ARBA00022574"/>
    </source>
</evidence>
<evidence type="ECO:0000256" key="3">
    <source>
        <dbReference type="PROSITE-ProRule" id="PRU00221"/>
    </source>
</evidence>
<name>A0A9W9E1A0_9AGAR</name>
<gene>
    <name evidence="5" type="ORF">C8J55DRAFT_554078</name>
</gene>
<dbReference type="SUPFAM" id="SSF50978">
    <property type="entry name" value="WD40 repeat-like"/>
    <property type="match status" value="1"/>
</dbReference>
<keyword evidence="4" id="KW-0472">Membrane</keyword>
<dbReference type="SMART" id="SM00320">
    <property type="entry name" value="WD40"/>
    <property type="match status" value="3"/>
</dbReference>
<organism evidence="5 6">
    <name type="scientific">Lentinula lateritia</name>
    <dbReference type="NCBI Taxonomy" id="40482"/>
    <lineage>
        <taxon>Eukaryota</taxon>
        <taxon>Fungi</taxon>
        <taxon>Dikarya</taxon>
        <taxon>Basidiomycota</taxon>
        <taxon>Agaricomycotina</taxon>
        <taxon>Agaricomycetes</taxon>
        <taxon>Agaricomycetidae</taxon>
        <taxon>Agaricales</taxon>
        <taxon>Marasmiineae</taxon>
        <taxon>Omphalotaceae</taxon>
        <taxon>Lentinula</taxon>
    </lineage>
</organism>
<feature type="repeat" description="WD" evidence="3">
    <location>
        <begin position="11"/>
        <end position="43"/>
    </location>
</feature>
<evidence type="ECO:0000256" key="2">
    <source>
        <dbReference type="ARBA" id="ARBA00022737"/>
    </source>
</evidence>
<evidence type="ECO:0000256" key="4">
    <source>
        <dbReference type="SAM" id="Phobius"/>
    </source>
</evidence>
<dbReference type="Proteomes" id="UP001150238">
    <property type="component" value="Unassembled WGS sequence"/>
</dbReference>
<keyword evidence="2" id="KW-0677">Repeat</keyword>
<reference evidence="5" key="2">
    <citation type="journal article" date="2023" name="Proc. Natl. Acad. Sci. U.S.A.">
        <title>A global phylogenomic analysis of the shiitake genus Lentinula.</title>
        <authorList>
            <person name="Sierra-Patev S."/>
            <person name="Min B."/>
            <person name="Naranjo-Ortiz M."/>
            <person name="Looney B."/>
            <person name="Konkel Z."/>
            <person name="Slot J.C."/>
            <person name="Sakamoto Y."/>
            <person name="Steenwyk J.L."/>
            <person name="Rokas A."/>
            <person name="Carro J."/>
            <person name="Camarero S."/>
            <person name="Ferreira P."/>
            <person name="Molpeceres G."/>
            <person name="Ruiz-Duenas F.J."/>
            <person name="Serrano A."/>
            <person name="Henrissat B."/>
            <person name="Drula E."/>
            <person name="Hughes K.W."/>
            <person name="Mata J.L."/>
            <person name="Ishikawa N.K."/>
            <person name="Vargas-Isla R."/>
            <person name="Ushijima S."/>
            <person name="Smith C.A."/>
            <person name="Donoghue J."/>
            <person name="Ahrendt S."/>
            <person name="Andreopoulos W."/>
            <person name="He G."/>
            <person name="LaButti K."/>
            <person name="Lipzen A."/>
            <person name="Ng V."/>
            <person name="Riley R."/>
            <person name="Sandor L."/>
            <person name="Barry K."/>
            <person name="Martinez A.T."/>
            <person name="Xiao Y."/>
            <person name="Gibbons J.G."/>
            <person name="Terashima K."/>
            <person name="Grigoriev I.V."/>
            <person name="Hibbett D."/>
        </authorList>
    </citation>
    <scope>NUCLEOTIDE SEQUENCE</scope>
    <source>
        <strain evidence="5">Sp2 HRB7682 ss15</strain>
    </source>
</reference>
<dbReference type="PROSITE" id="PS50082">
    <property type="entry name" value="WD_REPEATS_2"/>
    <property type="match status" value="1"/>
</dbReference>
<evidence type="ECO:0000313" key="5">
    <source>
        <dbReference type="EMBL" id="KAJ4496340.1"/>
    </source>
</evidence>
<feature type="transmembrane region" description="Helical" evidence="4">
    <location>
        <begin position="349"/>
        <end position="369"/>
    </location>
</feature>
<dbReference type="PANTHER" id="PTHR22847:SF637">
    <property type="entry name" value="WD REPEAT DOMAIN 5B"/>
    <property type="match status" value="1"/>
</dbReference>
<keyword evidence="4" id="KW-0812">Transmembrane</keyword>
<evidence type="ECO:0000313" key="6">
    <source>
        <dbReference type="Proteomes" id="UP001150238"/>
    </source>
</evidence>
<proteinExistence type="predicted"/>